<keyword evidence="3 6" id="KW-0812">Transmembrane</keyword>
<evidence type="ECO:0000256" key="4">
    <source>
        <dbReference type="ARBA" id="ARBA00022989"/>
    </source>
</evidence>
<evidence type="ECO:0000313" key="9">
    <source>
        <dbReference type="EMBL" id="SFC79065.1"/>
    </source>
</evidence>
<organism evidence="9 10">
    <name type="scientific">Pseudoalteromonas denitrificans DSM 6059</name>
    <dbReference type="NCBI Taxonomy" id="1123010"/>
    <lineage>
        <taxon>Bacteria</taxon>
        <taxon>Pseudomonadati</taxon>
        <taxon>Pseudomonadota</taxon>
        <taxon>Gammaproteobacteria</taxon>
        <taxon>Alteromonadales</taxon>
        <taxon>Pseudoalteromonadaceae</taxon>
        <taxon>Pseudoalteromonas</taxon>
    </lineage>
</organism>
<feature type="domain" description="MacB-like periplasmic core" evidence="8">
    <location>
        <begin position="21"/>
        <end position="225"/>
    </location>
</feature>
<dbReference type="Pfam" id="PF12704">
    <property type="entry name" value="MacB_PCD"/>
    <property type="match status" value="1"/>
</dbReference>
<dbReference type="RefSeq" id="WP_091984376.1">
    <property type="nucleotide sequence ID" value="NZ_FOLO01000018.1"/>
</dbReference>
<keyword evidence="10" id="KW-1185">Reference proteome</keyword>
<dbReference type="InterPro" id="IPR025857">
    <property type="entry name" value="MacB_PCD"/>
</dbReference>
<evidence type="ECO:0000256" key="6">
    <source>
        <dbReference type="SAM" id="Phobius"/>
    </source>
</evidence>
<feature type="transmembrane region" description="Helical" evidence="6">
    <location>
        <begin position="362"/>
        <end position="383"/>
    </location>
</feature>
<proteinExistence type="predicted"/>
<dbReference type="PANTHER" id="PTHR30572:SF18">
    <property type="entry name" value="ABC-TYPE MACROLIDE FAMILY EXPORT SYSTEM PERMEASE COMPONENT 2"/>
    <property type="match status" value="1"/>
</dbReference>
<feature type="transmembrane region" description="Helical" evidence="6">
    <location>
        <begin position="403"/>
        <end position="423"/>
    </location>
</feature>
<feature type="transmembrane region" description="Helical" evidence="6">
    <location>
        <begin position="313"/>
        <end position="338"/>
    </location>
</feature>
<dbReference type="GO" id="GO:0022857">
    <property type="term" value="F:transmembrane transporter activity"/>
    <property type="evidence" value="ECO:0007669"/>
    <property type="project" value="TreeGrafter"/>
</dbReference>
<dbReference type="AlphaFoldDB" id="A0A1I1M1H4"/>
<dbReference type="Pfam" id="PF02687">
    <property type="entry name" value="FtsX"/>
    <property type="match status" value="1"/>
</dbReference>
<keyword evidence="2" id="KW-1003">Cell membrane</keyword>
<evidence type="ECO:0000313" key="10">
    <source>
        <dbReference type="Proteomes" id="UP000198862"/>
    </source>
</evidence>
<reference evidence="9 10" key="1">
    <citation type="submission" date="2016-10" db="EMBL/GenBank/DDBJ databases">
        <authorList>
            <person name="de Groot N.N."/>
        </authorList>
    </citation>
    <scope>NUCLEOTIDE SEQUENCE [LARGE SCALE GENOMIC DNA]</scope>
    <source>
        <strain evidence="9 10">DSM 6059</strain>
    </source>
</reference>
<dbReference type="STRING" id="1123010.SAMN02745724_02557"/>
<protein>
    <submittedName>
        <fullName evidence="9">Putative ABC transport system permease protein</fullName>
    </submittedName>
</protein>
<accession>A0A1I1M1H4</accession>
<evidence type="ECO:0000256" key="2">
    <source>
        <dbReference type="ARBA" id="ARBA00022475"/>
    </source>
</evidence>
<dbReference type="GO" id="GO:0005886">
    <property type="term" value="C:plasma membrane"/>
    <property type="evidence" value="ECO:0007669"/>
    <property type="project" value="UniProtKB-SubCell"/>
</dbReference>
<evidence type="ECO:0000259" key="8">
    <source>
        <dbReference type="Pfam" id="PF12704"/>
    </source>
</evidence>
<comment type="subcellular location">
    <subcellularLocation>
        <location evidence="1">Cell membrane</location>
        <topology evidence="1">Multi-pass membrane protein</topology>
    </subcellularLocation>
</comment>
<dbReference type="EMBL" id="FOLO01000018">
    <property type="protein sequence ID" value="SFC79065.1"/>
    <property type="molecule type" value="Genomic_DNA"/>
</dbReference>
<dbReference type="Proteomes" id="UP000198862">
    <property type="component" value="Unassembled WGS sequence"/>
</dbReference>
<dbReference type="InterPro" id="IPR003838">
    <property type="entry name" value="ABC3_permease_C"/>
</dbReference>
<name>A0A1I1M1H4_9GAMM</name>
<evidence type="ECO:0000256" key="3">
    <source>
        <dbReference type="ARBA" id="ARBA00022692"/>
    </source>
</evidence>
<dbReference type="OrthoDB" id="8735006at2"/>
<evidence type="ECO:0000256" key="5">
    <source>
        <dbReference type="ARBA" id="ARBA00023136"/>
    </source>
</evidence>
<dbReference type="PANTHER" id="PTHR30572">
    <property type="entry name" value="MEMBRANE COMPONENT OF TRANSPORTER-RELATED"/>
    <property type="match status" value="1"/>
</dbReference>
<evidence type="ECO:0000259" key="7">
    <source>
        <dbReference type="Pfam" id="PF02687"/>
    </source>
</evidence>
<feature type="domain" description="ABC3 transporter permease C-terminal" evidence="7">
    <location>
        <begin position="317"/>
        <end position="431"/>
    </location>
</feature>
<keyword evidence="5 6" id="KW-0472">Membrane</keyword>
<keyword evidence="4 6" id="KW-1133">Transmembrane helix</keyword>
<gene>
    <name evidence="9" type="ORF">SAMN02745724_02557</name>
</gene>
<evidence type="ECO:0000256" key="1">
    <source>
        <dbReference type="ARBA" id="ARBA00004651"/>
    </source>
</evidence>
<dbReference type="InterPro" id="IPR050250">
    <property type="entry name" value="Macrolide_Exporter_MacB"/>
</dbReference>
<sequence length="440" mass="48721">MFSYYIKLALVSMRKTPGLVALMVLAIGLGIGAAMTTVTVNYLMGTNPIPHKGDDLFAIQLDSWDPNEPHSEPNLPPDQVTYTDAINLIDSAPAFRQTAQSRTAQVIELTGEQGKELKPYLATARTNYADFFPMFDVPFLYGKGWTKQEDLNSAFVAVLSKQTNEKLFGGENSVGKTFLFGAKVMQVVGILDTWAPLPKFYDLTTGAFDEPEALYIPFTTQVSNEWGRSGNTNCWKPVDGEGYQGFIQSECVWIQFWAELPNEEAKQDYKSFIDNYAREQKKLGRFPRPLNNRLNSVPQWLEVQKVVTNDAQILMWLSALFLLVCLLNTIGLMLAKFIGKSGEIGLRRAVGASKQSIFNQHLMEATCVGLLGGLFGLFLTWLGLQGIQSLYSNLNNALMQLDIKMALSAVLLAILATVLAGLYPTIMASKVLPATQLKSQ</sequence>